<keyword evidence="6" id="KW-1185">Reference proteome</keyword>
<keyword evidence="3" id="KW-0804">Transcription</keyword>
<keyword evidence="2" id="KW-0805">Transcription regulation</keyword>
<dbReference type="Pfam" id="PF15238">
    <property type="entry name" value="TEADIR3"/>
    <property type="match status" value="1"/>
</dbReference>
<evidence type="ECO:0000313" key="6">
    <source>
        <dbReference type="Proteomes" id="UP000440578"/>
    </source>
</evidence>
<dbReference type="Proteomes" id="UP000440578">
    <property type="component" value="Unassembled WGS sequence"/>
</dbReference>
<organism evidence="5 6">
    <name type="scientific">Amphibalanus amphitrite</name>
    <name type="common">Striped barnacle</name>
    <name type="synonym">Balanus amphitrite</name>
    <dbReference type="NCBI Taxonomy" id="1232801"/>
    <lineage>
        <taxon>Eukaryota</taxon>
        <taxon>Metazoa</taxon>
        <taxon>Ecdysozoa</taxon>
        <taxon>Arthropoda</taxon>
        <taxon>Crustacea</taxon>
        <taxon>Multicrustacea</taxon>
        <taxon>Cirripedia</taxon>
        <taxon>Thoracica</taxon>
        <taxon>Thoracicalcarea</taxon>
        <taxon>Balanomorpha</taxon>
        <taxon>Balanoidea</taxon>
        <taxon>Balanidae</taxon>
        <taxon>Amphibalaninae</taxon>
        <taxon>Amphibalanus</taxon>
    </lineage>
</organism>
<gene>
    <name evidence="5" type="primary">vg</name>
    <name evidence="5" type="ORF">FJT64_001586</name>
</gene>
<comment type="subcellular location">
    <subcellularLocation>
        <location evidence="1">Nucleus</location>
    </subcellularLocation>
</comment>
<dbReference type="PANTHER" id="PTHR15950:SF15">
    <property type="entry name" value="PROTEIN VESTIGIAL"/>
    <property type="match status" value="1"/>
</dbReference>
<reference evidence="5 6" key="1">
    <citation type="submission" date="2019-07" db="EMBL/GenBank/DDBJ databases">
        <title>Draft genome assembly of a fouling barnacle, Amphibalanus amphitrite (Darwin, 1854): The first reference genome for Thecostraca.</title>
        <authorList>
            <person name="Kim W."/>
        </authorList>
    </citation>
    <scope>NUCLEOTIDE SEQUENCE [LARGE SCALE GENOMIC DNA]</scope>
    <source>
        <strain evidence="5">SNU_AA5</strain>
        <tissue evidence="5">Soma without cirri and trophi</tissue>
    </source>
</reference>
<protein>
    <submittedName>
        <fullName evidence="5">Protein vestigial</fullName>
    </submittedName>
</protein>
<dbReference type="InterPro" id="IPR053819">
    <property type="entry name" value="TEADIR3_omega_loop"/>
</dbReference>
<accession>A0A6A4X6Z0</accession>
<dbReference type="OrthoDB" id="10069705at2759"/>
<dbReference type="GO" id="GO:0005634">
    <property type="term" value="C:nucleus"/>
    <property type="evidence" value="ECO:0007669"/>
    <property type="project" value="UniProtKB-SubCell"/>
</dbReference>
<dbReference type="InterPro" id="IPR011520">
    <property type="entry name" value="Vg_fam"/>
</dbReference>
<sequence>MLVTNYSGNVSSVVDDHFTRALNVTTSDKAPVPMSQRNFPASFWNSNYHSRTTLTSHDLYSDPYHAASLAGLHQPADWYYPITSQAYGHNFSYGAGTSARYNQYPSLFLQVGG</sequence>
<name>A0A6A4X6Z0_AMPAM</name>
<dbReference type="GO" id="GO:0006355">
    <property type="term" value="P:regulation of DNA-templated transcription"/>
    <property type="evidence" value="ECO:0007669"/>
    <property type="project" value="InterPro"/>
</dbReference>
<proteinExistence type="predicted"/>
<evidence type="ECO:0000256" key="2">
    <source>
        <dbReference type="ARBA" id="ARBA00023015"/>
    </source>
</evidence>
<evidence type="ECO:0000256" key="1">
    <source>
        <dbReference type="ARBA" id="ARBA00004123"/>
    </source>
</evidence>
<dbReference type="EMBL" id="VIIS01000059">
    <property type="protein sequence ID" value="KAF0313993.1"/>
    <property type="molecule type" value="Genomic_DNA"/>
</dbReference>
<evidence type="ECO:0000256" key="4">
    <source>
        <dbReference type="ARBA" id="ARBA00023242"/>
    </source>
</evidence>
<dbReference type="Pfam" id="PF07545">
    <property type="entry name" value="Vg_Tdu"/>
    <property type="match status" value="1"/>
</dbReference>
<evidence type="ECO:0000256" key="3">
    <source>
        <dbReference type="ARBA" id="ARBA00023163"/>
    </source>
</evidence>
<dbReference type="AlphaFoldDB" id="A0A6A4X6Z0"/>
<dbReference type="PANTHER" id="PTHR15950">
    <property type="entry name" value="TRANSCRIPTION COFACTOR VESTIGIAL-LIKE PROTEIN"/>
    <property type="match status" value="1"/>
</dbReference>
<keyword evidence="4" id="KW-0539">Nucleus</keyword>
<comment type="caution">
    <text evidence="5">The sequence shown here is derived from an EMBL/GenBank/DDBJ whole genome shotgun (WGS) entry which is preliminary data.</text>
</comment>
<evidence type="ECO:0000313" key="5">
    <source>
        <dbReference type="EMBL" id="KAF0313993.1"/>
    </source>
</evidence>